<dbReference type="EMBL" id="ACJA02000003">
    <property type="protein sequence ID" value="EFH95489.1"/>
    <property type="molecule type" value="Genomic_DNA"/>
</dbReference>
<sequence>MLETKDLNLFLGNKHVLKNISLSIPVRGEIIGIMGPNGAGKSSLIKSLIGEFNATGTKLLHNKPIQQQLQHITYIPQKAHIDLDFPISVEQVILSGCYKEIGWFRRPNKSARDKLKQLLSDLELESLRHRQISELSGGQLQRVLVARALMSESEVYFLDEPFVGIDFSSEKLIMTKIENLKQQGKLILIIHHDLSKAKQYFDRIILLNQTLRYFGDSEEAMSVTRLNETFMSSTDCSDPSQRSNITC</sequence>
<dbReference type="InterPro" id="IPR050153">
    <property type="entry name" value="Metal_Ion_Import_ABC"/>
</dbReference>
<dbReference type="Proteomes" id="UP000003455">
    <property type="component" value="Chromosome"/>
</dbReference>
<dbReference type="GO" id="GO:0005524">
    <property type="term" value="F:ATP binding"/>
    <property type="evidence" value="ECO:0007669"/>
    <property type="project" value="UniProtKB-KW"/>
</dbReference>
<accession>A0A0E1X7X5</accession>
<evidence type="ECO:0000256" key="3">
    <source>
        <dbReference type="ARBA" id="ARBA00022741"/>
    </source>
</evidence>
<evidence type="ECO:0000256" key="1">
    <source>
        <dbReference type="ARBA" id="ARBA00005417"/>
    </source>
</evidence>
<dbReference type="PROSITE" id="PS00211">
    <property type="entry name" value="ABC_TRANSPORTER_1"/>
    <property type="match status" value="1"/>
</dbReference>
<dbReference type="PANTHER" id="PTHR42734">
    <property type="entry name" value="METAL TRANSPORT SYSTEM ATP-BINDING PROTEIN TM_0124-RELATED"/>
    <property type="match status" value="1"/>
</dbReference>
<dbReference type="AlphaFoldDB" id="A0A0E1X7X5"/>
<comment type="similarity">
    <text evidence="1">Belongs to the ABC transporter superfamily.</text>
</comment>
<dbReference type="PROSITE" id="PS50893">
    <property type="entry name" value="ABC_TRANSPORTER_2"/>
    <property type="match status" value="1"/>
</dbReference>
<evidence type="ECO:0000313" key="7">
    <source>
        <dbReference type="Proteomes" id="UP000003455"/>
    </source>
</evidence>
<dbReference type="SUPFAM" id="SSF52540">
    <property type="entry name" value="P-loop containing nucleoside triphosphate hydrolases"/>
    <property type="match status" value="1"/>
</dbReference>
<organism evidence="6 7">
    <name type="scientific">Staphylococcus aureus subsp. aureus MN8</name>
    <dbReference type="NCBI Taxonomy" id="548470"/>
    <lineage>
        <taxon>Bacteria</taxon>
        <taxon>Bacillati</taxon>
        <taxon>Bacillota</taxon>
        <taxon>Bacilli</taxon>
        <taxon>Bacillales</taxon>
        <taxon>Staphylococcaceae</taxon>
        <taxon>Staphylococcus</taxon>
    </lineage>
</organism>
<dbReference type="InterPro" id="IPR003593">
    <property type="entry name" value="AAA+_ATPase"/>
</dbReference>
<dbReference type="SMART" id="SM00382">
    <property type="entry name" value="AAA"/>
    <property type="match status" value="1"/>
</dbReference>
<dbReference type="RefSeq" id="WP_000894458.1">
    <property type="nucleotide sequence ID" value="NZ_CM000952.1"/>
</dbReference>
<name>A0A0E1X7X5_STAAU</name>
<proteinExistence type="inferred from homology"/>
<keyword evidence="4 6" id="KW-0067">ATP-binding</keyword>
<dbReference type="InterPro" id="IPR027417">
    <property type="entry name" value="P-loop_NTPase"/>
</dbReference>
<protein>
    <submittedName>
        <fullName evidence="6">ABC transporter, ATP-binding protein</fullName>
    </submittedName>
</protein>
<dbReference type="GO" id="GO:0016887">
    <property type="term" value="F:ATP hydrolysis activity"/>
    <property type="evidence" value="ECO:0007669"/>
    <property type="project" value="InterPro"/>
</dbReference>
<evidence type="ECO:0000256" key="4">
    <source>
        <dbReference type="ARBA" id="ARBA00022840"/>
    </source>
</evidence>
<dbReference type="InterPro" id="IPR017871">
    <property type="entry name" value="ABC_transporter-like_CS"/>
</dbReference>
<evidence type="ECO:0000313" key="6">
    <source>
        <dbReference type="EMBL" id="EFH95489.1"/>
    </source>
</evidence>
<keyword evidence="2" id="KW-0813">Transport</keyword>
<feature type="domain" description="ABC transporter" evidence="5">
    <location>
        <begin position="2"/>
        <end position="234"/>
    </location>
</feature>
<keyword evidence="3" id="KW-0547">Nucleotide-binding</keyword>
<gene>
    <name evidence="6" type="ORF">HMPREF0769_11699</name>
</gene>
<dbReference type="PANTHER" id="PTHR42734:SF5">
    <property type="entry name" value="IRON TRANSPORT SYSTEM ATP-BINDING PROTEIN HI_0361-RELATED"/>
    <property type="match status" value="1"/>
</dbReference>
<dbReference type="InterPro" id="IPR003439">
    <property type="entry name" value="ABC_transporter-like_ATP-bd"/>
</dbReference>
<comment type="caution">
    <text evidence="6">The sequence shown here is derived from an EMBL/GenBank/DDBJ whole genome shotgun (WGS) entry which is preliminary data.</text>
</comment>
<dbReference type="Gene3D" id="3.40.50.300">
    <property type="entry name" value="P-loop containing nucleotide triphosphate hydrolases"/>
    <property type="match status" value="1"/>
</dbReference>
<evidence type="ECO:0000256" key="2">
    <source>
        <dbReference type="ARBA" id="ARBA00022448"/>
    </source>
</evidence>
<dbReference type="CDD" id="cd03235">
    <property type="entry name" value="ABC_Metallic_Cations"/>
    <property type="match status" value="1"/>
</dbReference>
<dbReference type="HOGENOM" id="CLU_000604_1_11_9"/>
<dbReference type="Pfam" id="PF00005">
    <property type="entry name" value="ABC_tran"/>
    <property type="match status" value="1"/>
</dbReference>
<reference evidence="6 7" key="1">
    <citation type="submission" date="2010-05" db="EMBL/GenBank/DDBJ databases">
        <authorList>
            <person name="Muzny D."/>
            <person name="Qin X."/>
            <person name="Buhay C."/>
            <person name="Dugan-Rocha S."/>
            <person name="Ding Y."/>
            <person name="Chen G."/>
            <person name="Hawes A."/>
            <person name="Holder M."/>
            <person name="Jhangiani S."/>
            <person name="Johnson A."/>
            <person name="Khan Z."/>
            <person name="Li Z."/>
            <person name="Liu W."/>
            <person name="Liu X."/>
            <person name="Perez L."/>
            <person name="Shen H."/>
            <person name="Wang Q."/>
            <person name="Watt J."/>
            <person name="Xi L."/>
            <person name="Xin Y."/>
            <person name="Zhou J."/>
            <person name="Deng J."/>
            <person name="Jiang H."/>
            <person name="Liu Y."/>
            <person name="Qu J."/>
            <person name="Song X.-Z."/>
            <person name="Zhang L."/>
            <person name="Villasana D."/>
            <person name="Johnson A."/>
            <person name="Liu J."/>
            <person name="Liyanage D."/>
            <person name="Lorensuhewa L."/>
            <person name="Robinson T."/>
            <person name="Song A."/>
            <person name="Song B.-B."/>
            <person name="Dinh H."/>
            <person name="Thornton R."/>
            <person name="Coyle M."/>
            <person name="Francisco L."/>
            <person name="Jackson L."/>
            <person name="Javaid M."/>
            <person name="Korchina V."/>
            <person name="Kovar C."/>
            <person name="Mata R."/>
            <person name="Mathew T."/>
            <person name="Ngo R."/>
            <person name="Nguyen L."/>
            <person name="Nguyen N."/>
            <person name="Okwuonu G."/>
            <person name="Ongeri F."/>
            <person name="Pham C."/>
            <person name="Simmons D."/>
            <person name="Wilczek-Boney K."/>
            <person name="Hale W."/>
            <person name="Jakkamsetti A."/>
            <person name="Pham P."/>
            <person name="Ruth R."/>
            <person name="San Lucas F."/>
            <person name="Warren J."/>
            <person name="Zhang J."/>
            <person name="Zhao Z."/>
            <person name="Zhou C."/>
            <person name="Zhu D."/>
            <person name="Lee S."/>
            <person name="Bess C."/>
            <person name="Blankenburg K."/>
            <person name="Forbes L."/>
            <person name="Fu Q."/>
            <person name="Gubbala S."/>
            <person name="Hirani K."/>
            <person name="Jayaseelan J.C."/>
            <person name="Lara F."/>
            <person name="Munidasa M."/>
            <person name="Palculict T."/>
            <person name="Patil S."/>
            <person name="Pu L.-L."/>
            <person name="Saada N."/>
            <person name="Tang L."/>
            <person name="Weissenberger G."/>
            <person name="Zhu Y."/>
            <person name="Hemphill L."/>
            <person name="Shang Y."/>
            <person name="Youmans B."/>
            <person name="Ayvaz T."/>
            <person name="Ross M."/>
            <person name="Santibanez J."/>
            <person name="Aqrawi P."/>
            <person name="Gross S."/>
            <person name="Joshi V."/>
            <person name="Fowler G."/>
            <person name="Nazareth L."/>
            <person name="Reid J."/>
            <person name="Worley K."/>
            <person name="Petrosino J."/>
            <person name="Highlander S."/>
            <person name="Gibbs R."/>
        </authorList>
    </citation>
    <scope>NUCLEOTIDE SEQUENCE [LARGE SCALE GENOMIC DNA]</scope>
    <source>
        <strain evidence="6 7">MN8</strain>
    </source>
</reference>
<evidence type="ECO:0000259" key="5">
    <source>
        <dbReference type="PROSITE" id="PS50893"/>
    </source>
</evidence>